<proteinExistence type="predicted"/>
<accession>A6GC65</accession>
<evidence type="ECO:0000256" key="1">
    <source>
        <dbReference type="SAM" id="MobiDB-lite"/>
    </source>
</evidence>
<reference evidence="2 3" key="1">
    <citation type="submission" date="2007-06" db="EMBL/GenBank/DDBJ databases">
        <authorList>
            <person name="Shimkets L."/>
            <person name="Ferriera S."/>
            <person name="Johnson J."/>
            <person name="Kravitz S."/>
            <person name="Beeson K."/>
            <person name="Sutton G."/>
            <person name="Rogers Y.-H."/>
            <person name="Friedman R."/>
            <person name="Frazier M."/>
            <person name="Venter J.C."/>
        </authorList>
    </citation>
    <scope>NUCLEOTIDE SEQUENCE [LARGE SCALE GENOMIC DNA]</scope>
    <source>
        <strain evidence="2 3">SIR-1</strain>
    </source>
</reference>
<dbReference type="EMBL" id="ABCS01000063">
    <property type="protein sequence ID" value="EDM76514.1"/>
    <property type="molecule type" value="Genomic_DNA"/>
</dbReference>
<dbReference type="AlphaFoldDB" id="A6GC65"/>
<protein>
    <submittedName>
        <fullName evidence="2">Uncharacterized protein</fullName>
    </submittedName>
</protein>
<evidence type="ECO:0000313" key="3">
    <source>
        <dbReference type="Proteomes" id="UP000005801"/>
    </source>
</evidence>
<feature type="region of interest" description="Disordered" evidence="1">
    <location>
        <begin position="1"/>
        <end position="39"/>
    </location>
</feature>
<keyword evidence="3" id="KW-1185">Reference proteome</keyword>
<sequence length="364" mass="40502">MESGVTRLSMTRSDKKPDRSSPPVEPGPPAHTEGPSAAPFDWRDYVDALIAERGSLAALAAHLCERRNHAEDQGSVERGLRRLRERGSRPGGVWGDRALRCFGLPGAVSDRVRWMGQYHTRFTDLPVPLAQELLRPWDRPPLSEGPERVWILLGQTSLALRRRDPEGAAALLEQAALLDARCEPTARVELALVEAFVYARRHPVRAGEALERASALLDEHREALERDAPEDYACLFARLIDQRAYPLNKPPKGHGRPVHHVALVLYQSIPEDGPPFARCRRHNGMGWTHLHLGEGEAARRHALASVRAAGDSGSLRMRAMALNLLAATLEARHQHGDARQARARAQAIAARLEDEALRLRFRSR</sequence>
<feature type="compositionally biased region" description="Polar residues" evidence="1">
    <location>
        <begin position="1"/>
        <end position="11"/>
    </location>
</feature>
<dbReference type="Gene3D" id="1.25.40.10">
    <property type="entry name" value="Tetratricopeptide repeat domain"/>
    <property type="match status" value="1"/>
</dbReference>
<comment type="caution">
    <text evidence="2">The sequence shown here is derived from an EMBL/GenBank/DDBJ whole genome shotgun (WGS) entry which is preliminary data.</text>
</comment>
<dbReference type="eggNOG" id="ENOG50319ST">
    <property type="taxonomic scope" value="Bacteria"/>
</dbReference>
<name>A6GC65_9BACT</name>
<evidence type="ECO:0000313" key="2">
    <source>
        <dbReference type="EMBL" id="EDM76514.1"/>
    </source>
</evidence>
<dbReference type="InterPro" id="IPR011990">
    <property type="entry name" value="TPR-like_helical_dom_sf"/>
</dbReference>
<gene>
    <name evidence="2" type="ORF">PPSIR1_23204</name>
</gene>
<dbReference type="Proteomes" id="UP000005801">
    <property type="component" value="Unassembled WGS sequence"/>
</dbReference>
<organism evidence="2 3">
    <name type="scientific">Plesiocystis pacifica SIR-1</name>
    <dbReference type="NCBI Taxonomy" id="391625"/>
    <lineage>
        <taxon>Bacteria</taxon>
        <taxon>Pseudomonadati</taxon>
        <taxon>Myxococcota</taxon>
        <taxon>Polyangia</taxon>
        <taxon>Nannocystales</taxon>
        <taxon>Nannocystaceae</taxon>
        <taxon>Plesiocystis</taxon>
    </lineage>
</organism>